<reference evidence="10 11" key="1">
    <citation type="submission" date="2018-06" db="EMBL/GenBank/DDBJ databases">
        <title>Genomic Encyclopedia of Archaeal and Bacterial Type Strains, Phase II (KMG-II): from individual species to whole genera.</title>
        <authorList>
            <person name="Goeker M."/>
        </authorList>
    </citation>
    <scope>NUCLEOTIDE SEQUENCE [LARGE SCALE GENOMIC DNA]</scope>
    <source>
        <strain evidence="10 11">DSM 21851</strain>
    </source>
</reference>
<evidence type="ECO:0000256" key="1">
    <source>
        <dbReference type="ARBA" id="ARBA00004651"/>
    </source>
</evidence>
<feature type="domain" description="MacB-like periplasmic core" evidence="9">
    <location>
        <begin position="21"/>
        <end position="247"/>
    </location>
</feature>
<comment type="subcellular location">
    <subcellularLocation>
        <location evidence="1">Cell membrane</location>
        <topology evidence="1">Multi-pass membrane protein</topology>
    </subcellularLocation>
</comment>
<feature type="transmembrane region" description="Helical" evidence="7">
    <location>
        <begin position="334"/>
        <end position="356"/>
    </location>
</feature>
<sequence length="412" mass="44881">MNLLENTREGLRSIISNRLRTILTSLIIAIGITSLVGILTAIDGLQSSVDNSFAGLGANTFDIEGPQDYRRFGGRAEKRVPPIDYHQAMTFKRRFQQGENVSVYASVTGAAQVKYASKKTNPNVQLIGVDDSYLSIKAMKLQSGRNFSPTDLENSLNVTVIGSEVASTLFDRNQNPLNKEINVLGGKYKVIGVLEKKGGFSGGDDDRLVLVPLENARAMAANRTLTFNITGSVPNMKDAETAVEEARGLMRQIRRDVLGRPDTFEIRRADELAKDFENISGYLRIGGFGIGFITLLGASIALMNIMMVSVTERTREIGIRKSLGATPRRIREQFLIEAIVICIIGGLGGIVLGIGIGNLISTVVSQGNGNFVVPWFWMVVGILVCVAVGLFSGIYPAYKASRLDPIEALRYE</sequence>
<name>A0A327WMR0_LARAB</name>
<dbReference type="InterPro" id="IPR025857">
    <property type="entry name" value="MacB_PCD"/>
</dbReference>
<dbReference type="AlphaFoldDB" id="A0A327WMR0"/>
<dbReference type="Proteomes" id="UP000248790">
    <property type="component" value="Unassembled WGS sequence"/>
</dbReference>
<dbReference type="OrthoDB" id="9770036at2"/>
<feature type="transmembrane region" description="Helical" evidence="7">
    <location>
        <begin position="21"/>
        <end position="42"/>
    </location>
</feature>
<evidence type="ECO:0000259" key="8">
    <source>
        <dbReference type="Pfam" id="PF02687"/>
    </source>
</evidence>
<evidence type="ECO:0000256" key="5">
    <source>
        <dbReference type="ARBA" id="ARBA00023136"/>
    </source>
</evidence>
<dbReference type="GO" id="GO:0005886">
    <property type="term" value="C:plasma membrane"/>
    <property type="evidence" value="ECO:0007669"/>
    <property type="project" value="UniProtKB-SubCell"/>
</dbReference>
<dbReference type="EMBL" id="QLMC01000007">
    <property type="protein sequence ID" value="RAJ92691.1"/>
    <property type="molecule type" value="Genomic_DNA"/>
</dbReference>
<gene>
    <name evidence="10" type="ORF">LX87_05021</name>
</gene>
<proteinExistence type="inferred from homology"/>
<dbReference type="Pfam" id="PF02687">
    <property type="entry name" value="FtsX"/>
    <property type="match status" value="1"/>
</dbReference>
<dbReference type="InterPro" id="IPR003838">
    <property type="entry name" value="ABC3_permease_C"/>
</dbReference>
<evidence type="ECO:0000259" key="9">
    <source>
        <dbReference type="Pfam" id="PF12704"/>
    </source>
</evidence>
<evidence type="ECO:0000256" key="3">
    <source>
        <dbReference type="ARBA" id="ARBA00022692"/>
    </source>
</evidence>
<comment type="similarity">
    <text evidence="6">Belongs to the ABC-4 integral membrane protein family.</text>
</comment>
<evidence type="ECO:0000313" key="10">
    <source>
        <dbReference type="EMBL" id="RAJ92691.1"/>
    </source>
</evidence>
<feature type="domain" description="ABC3 transporter permease C-terminal" evidence="8">
    <location>
        <begin position="290"/>
        <end position="405"/>
    </location>
</feature>
<feature type="transmembrane region" description="Helical" evidence="7">
    <location>
        <begin position="376"/>
        <end position="398"/>
    </location>
</feature>
<evidence type="ECO:0000256" key="4">
    <source>
        <dbReference type="ARBA" id="ARBA00022989"/>
    </source>
</evidence>
<dbReference type="PANTHER" id="PTHR30572:SF4">
    <property type="entry name" value="ABC TRANSPORTER PERMEASE YTRF"/>
    <property type="match status" value="1"/>
</dbReference>
<dbReference type="GO" id="GO:0022857">
    <property type="term" value="F:transmembrane transporter activity"/>
    <property type="evidence" value="ECO:0007669"/>
    <property type="project" value="TreeGrafter"/>
</dbReference>
<comment type="caution">
    <text evidence="10">The sequence shown here is derived from an EMBL/GenBank/DDBJ whole genome shotgun (WGS) entry which is preliminary data.</text>
</comment>
<evidence type="ECO:0000256" key="6">
    <source>
        <dbReference type="ARBA" id="ARBA00038076"/>
    </source>
</evidence>
<dbReference type="Pfam" id="PF12704">
    <property type="entry name" value="MacB_PCD"/>
    <property type="match status" value="1"/>
</dbReference>
<dbReference type="PANTHER" id="PTHR30572">
    <property type="entry name" value="MEMBRANE COMPONENT OF TRANSPORTER-RELATED"/>
    <property type="match status" value="1"/>
</dbReference>
<feature type="transmembrane region" description="Helical" evidence="7">
    <location>
        <begin position="282"/>
        <end position="305"/>
    </location>
</feature>
<keyword evidence="11" id="KW-1185">Reference proteome</keyword>
<keyword evidence="5 7" id="KW-0472">Membrane</keyword>
<keyword evidence="3 7" id="KW-0812">Transmembrane</keyword>
<accession>A0A327WMR0</accession>
<evidence type="ECO:0000256" key="7">
    <source>
        <dbReference type="SAM" id="Phobius"/>
    </source>
</evidence>
<dbReference type="RefSeq" id="WP_111631019.1">
    <property type="nucleotide sequence ID" value="NZ_QLMC01000007.1"/>
</dbReference>
<protein>
    <submittedName>
        <fullName evidence="10">Putative ABC transport system permease protein</fullName>
    </submittedName>
</protein>
<evidence type="ECO:0000313" key="11">
    <source>
        <dbReference type="Proteomes" id="UP000248790"/>
    </source>
</evidence>
<organism evidence="10 11">
    <name type="scientific">Larkinella arboricola</name>
    <dbReference type="NCBI Taxonomy" id="643671"/>
    <lineage>
        <taxon>Bacteria</taxon>
        <taxon>Pseudomonadati</taxon>
        <taxon>Bacteroidota</taxon>
        <taxon>Cytophagia</taxon>
        <taxon>Cytophagales</taxon>
        <taxon>Spirosomataceae</taxon>
        <taxon>Larkinella</taxon>
    </lineage>
</organism>
<keyword evidence="4 7" id="KW-1133">Transmembrane helix</keyword>
<keyword evidence="2" id="KW-1003">Cell membrane</keyword>
<evidence type="ECO:0000256" key="2">
    <source>
        <dbReference type="ARBA" id="ARBA00022475"/>
    </source>
</evidence>
<dbReference type="InterPro" id="IPR050250">
    <property type="entry name" value="Macrolide_Exporter_MacB"/>
</dbReference>